<proteinExistence type="inferred from homology"/>
<feature type="transmembrane region" description="Helical" evidence="8">
    <location>
        <begin position="519"/>
        <end position="537"/>
    </location>
</feature>
<dbReference type="Proteomes" id="UP000681722">
    <property type="component" value="Unassembled WGS sequence"/>
</dbReference>
<keyword evidence="4 8" id="KW-0592">Phosphate transport</keyword>
<evidence type="ECO:0000256" key="8">
    <source>
        <dbReference type="RuleBase" id="RU363058"/>
    </source>
</evidence>
<dbReference type="Proteomes" id="UP000663829">
    <property type="component" value="Unassembled WGS sequence"/>
</dbReference>
<accession>A0A813VKI8</accession>
<feature type="transmembrane region" description="Helical" evidence="8">
    <location>
        <begin position="570"/>
        <end position="595"/>
    </location>
</feature>
<dbReference type="AlphaFoldDB" id="A0A813VKI8"/>
<dbReference type="GO" id="GO:0016020">
    <property type="term" value="C:membrane"/>
    <property type="evidence" value="ECO:0007669"/>
    <property type="project" value="UniProtKB-SubCell"/>
</dbReference>
<keyword evidence="3 8" id="KW-0813">Transport</keyword>
<dbReference type="PANTHER" id="PTHR11101:SF80">
    <property type="entry name" value="PHOSPHATE TRANSPORTER"/>
    <property type="match status" value="1"/>
</dbReference>
<comment type="subcellular location">
    <subcellularLocation>
        <location evidence="1 8">Membrane</location>
        <topology evidence="1 8">Multi-pass membrane protein</topology>
    </subcellularLocation>
</comment>
<dbReference type="GO" id="GO:0005315">
    <property type="term" value="F:phosphate transmembrane transporter activity"/>
    <property type="evidence" value="ECO:0007669"/>
    <property type="project" value="InterPro"/>
</dbReference>
<evidence type="ECO:0000256" key="3">
    <source>
        <dbReference type="ARBA" id="ARBA00022448"/>
    </source>
</evidence>
<evidence type="ECO:0000256" key="6">
    <source>
        <dbReference type="ARBA" id="ARBA00022989"/>
    </source>
</evidence>
<evidence type="ECO:0000313" key="9">
    <source>
        <dbReference type="EMBL" id="CAF0843003.1"/>
    </source>
</evidence>
<feature type="transmembrane region" description="Helical" evidence="8">
    <location>
        <begin position="216"/>
        <end position="238"/>
    </location>
</feature>
<dbReference type="OrthoDB" id="260807at2759"/>
<keyword evidence="7 8" id="KW-0472">Membrane</keyword>
<keyword evidence="11" id="KW-1185">Reference proteome</keyword>
<name>A0A813VKI8_9BILA</name>
<comment type="function">
    <text evidence="8">Sodium-phosphate symporter.</text>
</comment>
<dbReference type="GO" id="GO:0035435">
    <property type="term" value="P:phosphate ion transmembrane transport"/>
    <property type="evidence" value="ECO:0007669"/>
    <property type="project" value="TreeGrafter"/>
</dbReference>
<feature type="transmembrane region" description="Helical" evidence="8">
    <location>
        <begin position="481"/>
        <end position="498"/>
    </location>
</feature>
<keyword evidence="5 8" id="KW-0812">Transmembrane</keyword>
<dbReference type="PANTHER" id="PTHR11101">
    <property type="entry name" value="PHOSPHATE TRANSPORTER"/>
    <property type="match status" value="1"/>
</dbReference>
<feature type="transmembrane region" description="Helical" evidence="8">
    <location>
        <begin position="117"/>
        <end position="135"/>
    </location>
</feature>
<feature type="transmembrane region" description="Helical" evidence="8">
    <location>
        <begin position="147"/>
        <end position="168"/>
    </location>
</feature>
<evidence type="ECO:0000313" key="11">
    <source>
        <dbReference type="Proteomes" id="UP000663829"/>
    </source>
</evidence>
<dbReference type="EMBL" id="CAJOBC010000830">
    <property type="protein sequence ID" value="CAF3630358.1"/>
    <property type="molecule type" value="Genomic_DNA"/>
</dbReference>
<comment type="caution">
    <text evidence="9">The sequence shown here is derived from an EMBL/GenBank/DDBJ whole genome shotgun (WGS) entry which is preliminary data.</text>
</comment>
<feature type="transmembrane region" description="Helical" evidence="8">
    <location>
        <begin position="47"/>
        <end position="69"/>
    </location>
</feature>
<sequence length="596" mass="65304">MIEPYSPDVLWILIVGFIIAFILAFGIGANDVANSFGTSVGSKVLTLKQACILATIFEILGAILIGAKVSDTIRKGIIDPTQFEFQEKELMLGQVSSLLGCCIWLLIATFFNLPVSGTHSIVGATIGFALISKGAKVVNWGEFGKIVASWFISPALAGAISIGVFLLIKKFILEAKSQITVGLRWLPVFYSVTIMINVISILLSAPPLLRFDRIPLWGKLVTTFGVGIFIAAFVMIFVKPRVRKRIEGLLKKKRDLDSDQPQLATVDVSGKEDNVLTINKETQIDHISMLKEYDLIRFQQAHPDQFRPYIEVQRIRKDSEIISPPISAISEVRRESNQFRAEILTDGGRSIHEKTKIYRLPQSFPTNITGGVDSVPGENNSLVLAADDDNLSTVSRERSSNEETDEIEDKMPVIVEKKKVVDTTNDSIEISQIFTFLQILTAIFGSFAHGGNDVSNAIGPLIGLWLLYTDGDVRGTTSTPLWVLFYGGIGISVGLWIWGRRVIRTIGEDLTKITPSSGFVIEIATAFTVLFASNLSIPVSTTHCKVGSVVAIGRVRAKQSVDWSLFRNIIVAWIITVPVTGGIAAGIMALLRVIVL</sequence>
<feature type="transmembrane region" description="Helical" evidence="8">
    <location>
        <begin position="188"/>
        <end position="209"/>
    </location>
</feature>
<evidence type="ECO:0000256" key="5">
    <source>
        <dbReference type="ARBA" id="ARBA00022692"/>
    </source>
</evidence>
<dbReference type="InterPro" id="IPR001204">
    <property type="entry name" value="Phos_transporter"/>
</dbReference>
<dbReference type="Pfam" id="PF01384">
    <property type="entry name" value="PHO4"/>
    <property type="match status" value="1"/>
</dbReference>
<evidence type="ECO:0000313" key="10">
    <source>
        <dbReference type="EMBL" id="CAF3630358.1"/>
    </source>
</evidence>
<reference evidence="9" key="1">
    <citation type="submission" date="2021-02" db="EMBL/GenBank/DDBJ databases">
        <authorList>
            <person name="Nowell W R."/>
        </authorList>
    </citation>
    <scope>NUCLEOTIDE SEQUENCE</scope>
</reference>
<comment type="similarity">
    <text evidence="2 8">Belongs to the inorganic phosphate transporter (PiT) (TC 2.A.20) family.</text>
</comment>
<dbReference type="EMBL" id="CAJNOQ010000830">
    <property type="protein sequence ID" value="CAF0843003.1"/>
    <property type="molecule type" value="Genomic_DNA"/>
</dbReference>
<feature type="transmembrane region" description="Helical" evidence="8">
    <location>
        <begin position="9"/>
        <end position="27"/>
    </location>
</feature>
<protein>
    <recommendedName>
        <fullName evidence="8">Phosphate transporter</fullName>
    </recommendedName>
</protein>
<evidence type="ECO:0000256" key="4">
    <source>
        <dbReference type="ARBA" id="ARBA00022592"/>
    </source>
</evidence>
<evidence type="ECO:0000256" key="2">
    <source>
        <dbReference type="ARBA" id="ARBA00009916"/>
    </source>
</evidence>
<keyword evidence="6 8" id="KW-1133">Transmembrane helix</keyword>
<organism evidence="9 11">
    <name type="scientific">Didymodactylos carnosus</name>
    <dbReference type="NCBI Taxonomy" id="1234261"/>
    <lineage>
        <taxon>Eukaryota</taxon>
        <taxon>Metazoa</taxon>
        <taxon>Spiralia</taxon>
        <taxon>Gnathifera</taxon>
        <taxon>Rotifera</taxon>
        <taxon>Eurotatoria</taxon>
        <taxon>Bdelloidea</taxon>
        <taxon>Philodinida</taxon>
        <taxon>Philodinidae</taxon>
        <taxon>Didymodactylos</taxon>
    </lineage>
</organism>
<gene>
    <name evidence="9" type="ORF">GPM918_LOCUS5662</name>
    <name evidence="10" type="ORF">SRO942_LOCUS5662</name>
</gene>
<evidence type="ECO:0000256" key="7">
    <source>
        <dbReference type="ARBA" id="ARBA00023136"/>
    </source>
</evidence>
<evidence type="ECO:0000256" key="1">
    <source>
        <dbReference type="ARBA" id="ARBA00004141"/>
    </source>
</evidence>